<protein>
    <submittedName>
        <fullName evidence="2">3-oxoadipyl-CoA thiolase</fullName>
    </submittedName>
</protein>
<reference evidence="2 3" key="1">
    <citation type="submission" date="2019-07" db="EMBL/GenBank/DDBJ databases">
        <title>Aquicoccus porphyridii gen. nov., sp. nov., isolated from a small marine red alga, Porphyridium marinum.</title>
        <authorList>
            <person name="Liu L."/>
        </authorList>
    </citation>
    <scope>NUCLEOTIDE SEQUENCE [LARGE SCALE GENOMIC DNA]</scope>
    <source>
        <strain evidence="2 3">L1 8-17</strain>
    </source>
</reference>
<dbReference type="PROSITE" id="PS00737">
    <property type="entry name" value="THIOLASE_2"/>
    <property type="match status" value="1"/>
</dbReference>
<dbReference type="PANTHER" id="PTHR43853">
    <property type="entry name" value="3-KETOACYL-COA THIOLASE, PEROXISOMAL"/>
    <property type="match status" value="1"/>
</dbReference>
<dbReference type="PANTHER" id="PTHR43853:SF2">
    <property type="entry name" value="3-OXOADIPYL-COA_3-OXO-5,6-DEHYDROSUBERYL-COA THIOLASE"/>
    <property type="match status" value="1"/>
</dbReference>
<accession>A0A5A9YX21</accession>
<dbReference type="InterPro" id="IPR016039">
    <property type="entry name" value="Thiolase-like"/>
</dbReference>
<dbReference type="Proteomes" id="UP000325291">
    <property type="component" value="Unassembled WGS sequence"/>
</dbReference>
<keyword evidence="3" id="KW-1185">Reference proteome</keyword>
<dbReference type="GO" id="GO:0010124">
    <property type="term" value="P:phenylacetate catabolic process"/>
    <property type="evidence" value="ECO:0007669"/>
    <property type="project" value="TreeGrafter"/>
</dbReference>
<dbReference type="SUPFAM" id="SSF53901">
    <property type="entry name" value="Thiolase-like"/>
    <property type="match status" value="1"/>
</dbReference>
<dbReference type="InterPro" id="IPR050215">
    <property type="entry name" value="Thiolase-like_sf_Thiolase"/>
</dbReference>
<evidence type="ECO:0000259" key="1">
    <source>
        <dbReference type="Pfam" id="PF02803"/>
    </source>
</evidence>
<dbReference type="AlphaFoldDB" id="A0A5A9YX21"/>
<dbReference type="PROSITE" id="PS00099">
    <property type="entry name" value="THIOLASE_3"/>
    <property type="match status" value="1"/>
</dbReference>
<comment type="caution">
    <text evidence="2">The sequence shown here is derived from an EMBL/GenBank/DDBJ whole genome shotgun (WGS) entry which is preliminary data.</text>
</comment>
<dbReference type="EMBL" id="VINQ01000087">
    <property type="protein sequence ID" value="KAA0909359.1"/>
    <property type="molecule type" value="Genomic_DNA"/>
</dbReference>
<gene>
    <name evidence="2" type="ORF">FLO80_21850</name>
</gene>
<evidence type="ECO:0000313" key="3">
    <source>
        <dbReference type="Proteomes" id="UP000325291"/>
    </source>
</evidence>
<feature type="non-terminal residue" evidence="2">
    <location>
        <position position="1"/>
    </location>
</feature>
<dbReference type="InterPro" id="IPR020613">
    <property type="entry name" value="Thiolase_CS"/>
</dbReference>
<dbReference type="InterPro" id="IPR020617">
    <property type="entry name" value="Thiolase_C"/>
</dbReference>
<dbReference type="Gene3D" id="3.40.47.10">
    <property type="match status" value="1"/>
</dbReference>
<dbReference type="GO" id="GO:0003988">
    <property type="term" value="F:acetyl-CoA C-acyltransferase activity"/>
    <property type="evidence" value="ECO:0007669"/>
    <property type="project" value="TreeGrafter"/>
</dbReference>
<proteinExistence type="predicted"/>
<feature type="domain" description="Thiolase C-terminal" evidence="1">
    <location>
        <begin position="2"/>
        <end position="85"/>
    </location>
</feature>
<sequence>EVGLIEINEAFAPQVLACLKLLGLDYEDPRVNPHGGAIALGHPLGASGARLVLTAARGLQRIERRYAVVSLCVGLGQGVAMVIERCR</sequence>
<dbReference type="GO" id="GO:0006635">
    <property type="term" value="P:fatty acid beta-oxidation"/>
    <property type="evidence" value="ECO:0007669"/>
    <property type="project" value="TreeGrafter"/>
</dbReference>
<dbReference type="Pfam" id="PF02803">
    <property type="entry name" value="Thiolase_C"/>
    <property type="match status" value="1"/>
</dbReference>
<name>A0A5A9YX21_9RHOB</name>
<organism evidence="2 3">
    <name type="scientific">Aquicoccus porphyridii</name>
    <dbReference type="NCBI Taxonomy" id="1852029"/>
    <lineage>
        <taxon>Bacteria</taxon>
        <taxon>Pseudomonadati</taxon>
        <taxon>Pseudomonadota</taxon>
        <taxon>Alphaproteobacteria</taxon>
        <taxon>Rhodobacterales</taxon>
        <taxon>Paracoccaceae</taxon>
        <taxon>Aquicoccus</taxon>
    </lineage>
</organism>
<dbReference type="InterPro" id="IPR020610">
    <property type="entry name" value="Thiolase_AS"/>
</dbReference>
<evidence type="ECO:0000313" key="2">
    <source>
        <dbReference type="EMBL" id="KAA0909359.1"/>
    </source>
</evidence>